<name>A0A6N2CG76_SOLCI</name>
<reference evidence="1" key="1">
    <citation type="submission" date="2019-05" db="EMBL/GenBank/DDBJ databases">
        <title>The de novo reference genome and transcriptome assemblies of the wild tomato species Solanum chilense.</title>
        <authorList>
            <person name="Stam R."/>
            <person name="Nosenko T."/>
            <person name="Hoerger A.C."/>
            <person name="Stephan W."/>
            <person name="Seidel M.A."/>
            <person name="Kuhn J.M.M."/>
            <person name="Haberer G."/>
            <person name="Tellier A."/>
        </authorList>
    </citation>
    <scope>NUCLEOTIDE SEQUENCE</scope>
    <source>
        <tissue evidence="1">Mature leaves</tissue>
    </source>
</reference>
<sequence length="82" mass="9198">MVGNIRQGQHASDKASPFLACDIGQWHVVSTKACKNISELCVSHKRCRSMACDIRKVLHARTWHMLIVANYVIQRHAPSSKA</sequence>
<protein>
    <submittedName>
        <fullName evidence="1">Uncharacterized protein</fullName>
    </submittedName>
</protein>
<dbReference type="AlphaFoldDB" id="A0A6N2CG76"/>
<evidence type="ECO:0000313" key="1">
    <source>
        <dbReference type="EMBL" id="TMX04541.1"/>
    </source>
</evidence>
<proteinExistence type="predicted"/>
<organism evidence="1">
    <name type="scientific">Solanum chilense</name>
    <name type="common">Tomato</name>
    <name type="synonym">Lycopersicon chilense</name>
    <dbReference type="NCBI Taxonomy" id="4083"/>
    <lineage>
        <taxon>Eukaryota</taxon>
        <taxon>Viridiplantae</taxon>
        <taxon>Streptophyta</taxon>
        <taxon>Embryophyta</taxon>
        <taxon>Tracheophyta</taxon>
        <taxon>Spermatophyta</taxon>
        <taxon>Magnoliopsida</taxon>
        <taxon>eudicotyledons</taxon>
        <taxon>Gunneridae</taxon>
        <taxon>Pentapetalae</taxon>
        <taxon>asterids</taxon>
        <taxon>lamiids</taxon>
        <taxon>Solanales</taxon>
        <taxon>Solanaceae</taxon>
        <taxon>Solanoideae</taxon>
        <taxon>Solaneae</taxon>
        <taxon>Solanum</taxon>
        <taxon>Solanum subgen. Lycopersicon</taxon>
    </lineage>
</organism>
<accession>A0A6N2CG76</accession>
<comment type="caution">
    <text evidence="1">The sequence shown here is derived from an EMBL/GenBank/DDBJ whole genome shotgun (WGS) entry which is preliminary data.</text>
</comment>
<gene>
    <name evidence="1" type="ORF">EJD97_007725</name>
</gene>
<dbReference type="EMBL" id="RXGB01000213">
    <property type="protein sequence ID" value="TMX04541.1"/>
    <property type="molecule type" value="Genomic_DNA"/>
</dbReference>